<dbReference type="RefSeq" id="WP_268905617.1">
    <property type="nucleotide sequence ID" value="NZ_CAJNOB010000001.1"/>
</dbReference>
<accession>A0A8J2FRD6</accession>
<feature type="region of interest" description="Disordered" evidence="1">
    <location>
        <begin position="1"/>
        <end position="43"/>
    </location>
</feature>
<keyword evidence="3" id="KW-1185">Reference proteome</keyword>
<feature type="compositionally biased region" description="Polar residues" evidence="1">
    <location>
        <begin position="1"/>
        <end position="10"/>
    </location>
</feature>
<dbReference type="AlphaFoldDB" id="A0A8J2FRD6"/>
<dbReference type="Proteomes" id="UP000663859">
    <property type="component" value="Unassembled WGS sequence"/>
</dbReference>
<protein>
    <submittedName>
        <fullName evidence="2">Uncharacterized protein</fullName>
    </submittedName>
</protein>
<evidence type="ECO:0000313" key="2">
    <source>
        <dbReference type="EMBL" id="CAF0689715.1"/>
    </source>
</evidence>
<organism evidence="2 3">
    <name type="scientific">Candidatus Methylacidithermus pantelleriae</name>
    <dbReference type="NCBI Taxonomy" id="2744239"/>
    <lineage>
        <taxon>Bacteria</taxon>
        <taxon>Pseudomonadati</taxon>
        <taxon>Verrucomicrobiota</taxon>
        <taxon>Methylacidiphilae</taxon>
        <taxon>Methylacidiphilales</taxon>
        <taxon>Methylacidiphilaceae</taxon>
        <taxon>Candidatus Methylacidithermus</taxon>
    </lineage>
</organism>
<proteinExistence type="predicted"/>
<comment type="caution">
    <text evidence="2">The sequence shown here is derived from an EMBL/GenBank/DDBJ whole genome shotgun (WGS) entry which is preliminary data.</text>
</comment>
<sequence length="43" mass="4432">MYLQEVSTDPNGKVDRQAGGSAALPGGEKGEKQELGQWEAAAG</sequence>
<name>A0A8J2FRD6_9BACT</name>
<dbReference type="EMBL" id="CAJNOB010000001">
    <property type="protein sequence ID" value="CAF0689715.1"/>
    <property type="molecule type" value="Genomic_DNA"/>
</dbReference>
<reference evidence="2" key="1">
    <citation type="submission" date="2021-02" db="EMBL/GenBank/DDBJ databases">
        <authorList>
            <person name="Cremers G."/>
            <person name="Picone N."/>
        </authorList>
    </citation>
    <scope>NUCLEOTIDE SEQUENCE</scope>
    <source>
        <strain evidence="2">PQ17</strain>
    </source>
</reference>
<gene>
    <name evidence="2" type="ORF">MPNT_10331</name>
</gene>
<evidence type="ECO:0000313" key="3">
    <source>
        <dbReference type="Proteomes" id="UP000663859"/>
    </source>
</evidence>
<evidence type="ECO:0000256" key="1">
    <source>
        <dbReference type="SAM" id="MobiDB-lite"/>
    </source>
</evidence>